<evidence type="ECO:0000313" key="6">
    <source>
        <dbReference type="EMBL" id="UKJ89873.2"/>
    </source>
</evidence>
<accession>A0A976M9P9</accession>
<dbReference type="Pfam" id="PF07818">
    <property type="entry name" value="HCNGP"/>
    <property type="match status" value="1"/>
</dbReference>
<dbReference type="AlphaFoldDB" id="A0A976M9P9"/>
<keyword evidence="4 5" id="KW-0472">Membrane</keyword>
<keyword evidence="2 5" id="KW-0812">Transmembrane</keyword>
<dbReference type="Pfam" id="PF07946">
    <property type="entry name" value="CCDC47"/>
    <property type="match status" value="2"/>
</dbReference>
<dbReference type="GO" id="GO:0006355">
    <property type="term" value="P:regulation of DNA-templated transcription"/>
    <property type="evidence" value="ECO:0007669"/>
    <property type="project" value="InterPro"/>
</dbReference>
<dbReference type="PANTHER" id="PTHR12883:SF0">
    <property type="entry name" value="PAT COMPLEX SUBUNIT CCDC47"/>
    <property type="match status" value="1"/>
</dbReference>
<proteinExistence type="predicted"/>
<evidence type="ECO:0000313" key="7">
    <source>
        <dbReference type="Proteomes" id="UP000244803"/>
    </source>
</evidence>
<feature type="transmembrane region" description="Helical" evidence="5">
    <location>
        <begin position="104"/>
        <end position="122"/>
    </location>
</feature>
<dbReference type="GO" id="GO:0005783">
    <property type="term" value="C:endoplasmic reticulum"/>
    <property type="evidence" value="ECO:0007669"/>
    <property type="project" value="InterPro"/>
</dbReference>
<evidence type="ECO:0000256" key="4">
    <source>
        <dbReference type="ARBA" id="ARBA00023136"/>
    </source>
</evidence>
<comment type="subcellular location">
    <subcellularLocation>
        <location evidence="1">Membrane</location>
        <topology evidence="1">Single-pass membrane protein</topology>
    </subcellularLocation>
</comment>
<name>A0A976M9P9_THEOR</name>
<evidence type="ECO:0000256" key="3">
    <source>
        <dbReference type="ARBA" id="ARBA00022989"/>
    </source>
</evidence>
<dbReference type="InterPro" id="IPR012479">
    <property type="entry name" value="SAP30BP"/>
</dbReference>
<evidence type="ECO:0000256" key="1">
    <source>
        <dbReference type="ARBA" id="ARBA00004167"/>
    </source>
</evidence>
<dbReference type="GO" id="GO:0005509">
    <property type="term" value="F:calcium ion binding"/>
    <property type="evidence" value="ECO:0007669"/>
    <property type="project" value="InterPro"/>
</dbReference>
<evidence type="ECO:0000256" key="5">
    <source>
        <dbReference type="SAM" id="Phobius"/>
    </source>
</evidence>
<dbReference type="InterPro" id="IPR012879">
    <property type="entry name" value="CCDC47"/>
</dbReference>
<organism evidence="6 7">
    <name type="scientific">Theileria orientalis</name>
    <dbReference type="NCBI Taxonomy" id="68886"/>
    <lineage>
        <taxon>Eukaryota</taxon>
        <taxon>Sar</taxon>
        <taxon>Alveolata</taxon>
        <taxon>Apicomplexa</taxon>
        <taxon>Aconoidasida</taxon>
        <taxon>Piroplasmida</taxon>
        <taxon>Theileriidae</taxon>
        <taxon>Theileria</taxon>
    </lineage>
</organism>
<evidence type="ECO:0000256" key="2">
    <source>
        <dbReference type="ARBA" id="ARBA00022692"/>
    </source>
</evidence>
<protein>
    <submittedName>
        <fullName evidence="6">Uncharacterized protein</fullName>
    </submittedName>
</protein>
<reference evidence="6" key="1">
    <citation type="submission" date="2022-07" db="EMBL/GenBank/DDBJ databases">
        <title>Evaluation of T. orientalis genome assembly methods using nanopore sequencing and analysis of variation between genomes.</title>
        <authorList>
            <person name="Yam J."/>
            <person name="Micallef M.L."/>
            <person name="Liu M."/>
            <person name="Djordjevic S.P."/>
            <person name="Bogema D.R."/>
            <person name="Jenkins C."/>
        </authorList>
    </citation>
    <scope>NUCLEOTIDE SEQUENCE</scope>
    <source>
        <strain evidence="6">Fish Creek</strain>
    </source>
</reference>
<keyword evidence="3 5" id="KW-1133">Transmembrane helix</keyword>
<dbReference type="OrthoDB" id="365953at2759"/>
<dbReference type="Proteomes" id="UP000244803">
    <property type="component" value="Chromosome 4"/>
</dbReference>
<dbReference type="GO" id="GO:0016020">
    <property type="term" value="C:membrane"/>
    <property type="evidence" value="ECO:0007669"/>
    <property type="project" value="UniProtKB-SubCell"/>
</dbReference>
<gene>
    <name evidence="6" type="ORF">MACJ_003127</name>
</gene>
<dbReference type="GO" id="GO:0032469">
    <property type="term" value="P:endoplasmic reticulum calcium ion homeostasis"/>
    <property type="evidence" value="ECO:0007669"/>
    <property type="project" value="InterPro"/>
</dbReference>
<dbReference type="PANTHER" id="PTHR12883">
    <property type="entry name" value="ADIPOCYTE-SPECIFIC PROTEIN 4-RELATED"/>
    <property type="match status" value="1"/>
</dbReference>
<dbReference type="EMBL" id="CP056067">
    <property type="protein sequence ID" value="UKJ89873.2"/>
    <property type="molecule type" value="Genomic_DNA"/>
</dbReference>
<sequence>MKLNGRIVAVTAILLVTTCTINVKSLKIPFFSDLKNKLSNRSNTYDSKSDSTSKPKRVTRALDNANTQNDDKVERESKPSFVQMFEKFTDPLSKDFPPNFRRNYAFFLLVFALLVVYAVVGYRRNKKIATELSMAAEQVLEDHFAYVERDPNVLDVKGWSHFEMYASGRTSCRGMLIKLDLRKRQCFWHETVITLFQPQNDEVTYDILFESLLMFTNVYDSKDVPDSVRVYLDSNDKSVVQFANYMLHQLNPFMNNLEHLYISDVDSTNTALTKKPRLQCRFTLTKNYEDFNRLTRLVVHLADCAKNFSLTPKARESILKERSELELAYNKLNRTPRDESNDDDPEITSERLKKYEERMAKKNKPVTNIKIREDIERLKKLRDQGMTTTRNLEESLEFKNPYLLEKIMKVFDIKEYSSNYNKEVYDPSVYEALAKEPLDTKGNRLNKIK</sequence>